<dbReference type="PANTHER" id="PTHR31973">
    <property type="entry name" value="POLYPROTEIN, PUTATIVE-RELATED"/>
    <property type="match status" value="1"/>
</dbReference>
<reference evidence="12" key="1">
    <citation type="submission" date="2025-08" db="UniProtKB">
        <authorList>
            <consortium name="RefSeq"/>
        </authorList>
    </citation>
    <scope>IDENTIFICATION</scope>
    <source>
        <tissue evidence="12">Leaves</tissue>
    </source>
</reference>
<dbReference type="SMART" id="SM00343">
    <property type="entry name" value="ZnF_C2HC"/>
    <property type="match status" value="3"/>
</dbReference>
<dbReference type="Pfam" id="PF03108">
    <property type="entry name" value="DBD_Tnp_Mut"/>
    <property type="match status" value="1"/>
</dbReference>
<feature type="region of interest" description="Disordered" evidence="8">
    <location>
        <begin position="908"/>
        <end position="934"/>
    </location>
</feature>
<dbReference type="PROSITE" id="PS01007">
    <property type="entry name" value="TRANSPOSASE_MUTATOR"/>
    <property type="match status" value="1"/>
</dbReference>
<feature type="region of interest" description="Disordered" evidence="8">
    <location>
        <begin position="1"/>
        <end position="32"/>
    </location>
</feature>
<keyword evidence="6" id="KW-0233">DNA recombination</keyword>
<dbReference type="InterPro" id="IPR001878">
    <property type="entry name" value="Znf_CCHC"/>
</dbReference>
<proteinExistence type="predicted"/>
<dbReference type="Pfam" id="PF10551">
    <property type="entry name" value="MULE"/>
    <property type="match status" value="1"/>
</dbReference>
<evidence type="ECO:0000256" key="3">
    <source>
        <dbReference type="ARBA" id="ARBA00022771"/>
    </source>
</evidence>
<keyword evidence="5" id="KW-0238">DNA-binding</keyword>
<evidence type="ECO:0008006" key="13">
    <source>
        <dbReference type="Google" id="ProtNLM"/>
    </source>
</evidence>
<evidence type="ECO:0000313" key="11">
    <source>
        <dbReference type="Proteomes" id="UP001652660"/>
    </source>
</evidence>
<keyword evidence="3 7" id="KW-0863">Zinc-finger</keyword>
<dbReference type="PANTHER" id="PTHR31973:SF187">
    <property type="entry name" value="MUTATOR TRANSPOSASE MUDRA PROTEIN"/>
    <property type="match status" value="1"/>
</dbReference>
<dbReference type="GeneID" id="140010986"/>
<evidence type="ECO:0000256" key="2">
    <source>
        <dbReference type="ARBA" id="ARBA00022723"/>
    </source>
</evidence>
<feature type="compositionally biased region" description="Polar residues" evidence="8">
    <location>
        <begin position="297"/>
        <end position="306"/>
    </location>
</feature>
<keyword evidence="1" id="KW-0815">Transposition</keyword>
<name>A0ABM4V5M8_COFAR</name>
<gene>
    <name evidence="12" type="primary">LOC140010986</name>
</gene>
<dbReference type="InterPro" id="IPR004332">
    <property type="entry name" value="Transposase_MuDR"/>
</dbReference>
<dbReference type="InterPro" id="IPR001207">
    <property type="entry name" value="Transposase_mutator"/>
</dbReference>
<evidence type="ECO:0000256" key="7">
    <source>
        <dbReference type="PROSITE-ProRule" id="PRU00047"/>
    </source>
</evidence>
<dbReference type="Pfam" id="PF26130">
    <property type="entry name" value="PB1-like"/>
    <property type="match status" value="1"/>
</dbReference>
<sequence length="1162" mass="131653">MMKSDFDKGKTVKKEQLGPPKSAGAKSPEMVVGKSETGHRLDYFTLKIFHGGVYFGPPEEKYVGGSVESFEGVLTNGLNLKSLSAFCILLRYEGNVKMYYRVVGRENKFKLCKIDSEDDVADMAAIGSQIGDVELYLVQEFHIRLLESKLDRYNVGAAESSVSKEDCCYVDITFDDCTTFEDTTVPVEVIEEEGECIVDDDEELESTDAESFHDSDYDFSKDEDDVIFQKAVASTEKEVKTDLKIGETLAGGETQGSKNNATKPSVDALGKTAACKQESNKNGADQKRGETLADGETNGSQNNATKPTVDALGKTAACKQESCKKGAPKDDWNLYGGDPILVCEESATMNTEDLNSSCESSDDDSLRMRKPRYIRFRPEIDMAEPKFYVGLLFDDKQIFKRAVDYYGVKWGKIFQWKKNDTRRMRANCKAANCSWFIYASKEPNSDAFVIRTMGPSCHCGRTFYHKRANSGFLSRHYMEFLRLNKKVTVAQFMEKVHLELNVNITKHQASKTFMKAKLLIHGSYKNQYRKLWDYCDELLMCNPGTTVHMETILDESSGKERFLRLYICFEALKRGFKAGCRRVIGVDGCHLRGPHPGMLLTAVGIDANDCIYPVAYAVVEVENKNSWKWFIEFLKYDLSISEQNSWTIISDRQKGLGSAIEEVVPGVEHRHCVRHLHNNMKKLHPGQSIKNRFWACARSSYMRRFESEMEILREYDGNAHRWLLDNTNPKHWSRSHFREAAKCDILLNNLCESFNSVILEAREKPILGMLENIRVYLMERLRTKREWMKKRTDDICPKIQNKLEKAKIECAANIARQSDDKRFEVQHIYGGTYVVDLDKCTCTCRKWELIGLPCCHAIACISLAGGKPEDYVHKCYSREAYLAAYEPAIAPISGPNAWKCSTKEPVLPPNKVRLPGRPKKARRREPDEPRKCSNGVTKLSKAGVCPLSCSNCHEKGHTKRKCPRLIPPEQLTTHGSSRGPSVNSNRCRNCQELGHNRRTCPKIHNNKQRCANEINTSIAEGLRPTVANQHHAWQGFPAGEQATRAPCARTEDQEPAETIELTSSAPSEILEQKTKTVKCRICRAPGHNRKTCPTYQAQSWRIRKASMDAYGPYVESVGKKRRVKQRAHRLIDELDEENEPRTEDHLAGYDKDQVSAVGHIQS</sequence>
<protein>
    <recommendedName>
        <fullName evidence="13">SWIM-type domain-containing protein</fullName>
    </recommendedName>
</protein>
<dbReference type="InterPro" id="IPR018289">
    <property type="entry name" value="MULE_transposase_dom"/>
</dbReference>
<feature type="region of interest" description="Disordered" evidence="8">
    <location>
        <begin position="197"/>
        <end position="216"/>
    </location>
</feature>
<feature type="domain" description="CCHC-type" evidence="9">
    <location>
        <begin position="949"/>
        <end position="964"/>
    </location>
</feature>
<dbReference type="Pfam" id="PF04434">
    <property type="entry name" value="SWIM"/>
    <property type="match status" value="1"/>
</dbReference>
<feature type="compositionally biased region" description="Polar residues" evidence="8">
    <location>
        <begin position="970"/>
        <end position="985"/>
    </location>
</feature>
<dbReference type="PROSITE" id="PS50158">
    <property type="entry name" value="ZF_CCHC"/>
    <property type="match status" value="2"/>
</dbReference>
<dbReference type="PROSITE" id="PS50966">
    <property type="entry name" value="ZF_SWIM"/>
    <property type="match status" value="1"/>
</dbReference>
<evidence type="ECO:0000256" key="4">
    <source>
        <dbReference type="ARBA" id="ARBA00022833"/>
    </source>
</evidence>
<keyword evidence="2" id="KW-0479">Metal-binding</keyword>
<dbReference type="SUPFAM" id="SSF57756">
    <property type="entry name" value="Retrovirus zinc finger-like domains"/>
    <property type="match status" value="1"/>
</dbReference>
<evidence type="ECO:0000256" key="6">
    <source>
        <dbReference type="ARBA" id="ARBA00023172"/>
    </source>
</evidence>
<dbReference type="InterPro" id="IPR006564">
    <property type="entry name" value="Znf_PMZ"/>
</dbReference>
<organism evidence="11 12">
    <name type="scientific">Coffea arabica</name>
    <name type="common">Arabian coffee</name>
    <dbReference type="NCBI Taxonomy" id="13443"/>
    <lineage>
        <taxon>Eukaryota</taxon>
        <taxon>Viridiplantae</taxon>
        <taxon>Streptophyta</taxon>
        <taxon>Embryophyta</taxon>
        <taxon>Tracheophyta</taxon>
        <taxon>Spermatophyta</taxon>
        <taxon>Magnoliopsida</taxon>
        <taxon>eudicotyledons</taxon>
        <taxon>Gunneridae</taxon>
        <taxon>Pentapetalae</taxon>
        <taxon>asterids</taxon>
        <taxon>lamiids</taxon>
        <taxon>Gentianales</taxon>
        <taxon>Rubiaceae</taxon>
        <taxon>Ixoroideae</taxon>
        <taxon>Gardenieae complex</taxon>
        <taxon>Bertiereae - Coffeeae clade</taxon>
        <taxon>Coffeeae</taxon>
        <taxon>Coffea</taxon>
    </lineage>
</organism>
<keyword evidence="11" id="KW-1185">Reference proteome</keyword>
<evidence type="ECO:0000259" key="9">
    <source>
        <dbReference type="PROSITE" id="PS50158"/>
    </source>
</evidence>
<feature type="domain" description="SWIM-type" evidence="10">
    <location>
        <begin position="833"/>
        <end position="865"/>
    </location>
</feature>
<evidence type="ECO:0000256" key="8">
    <source>
        <dbReference type="SAM" id="MobiDB-lite"/>
    </source>
</evidence>
<feature type="region of interest" description="Disordered" evidence="8">
    <location>
        <begin position="273"/>
        <end position="308"/>
    </location>
</feature>
<dbReference type="Proteomes" id="UP001652660">
    <property type="component" value="Chromosome 7e"/>
</dbReference>
<dbReference type="RefSeq" id="XP_071914817.1">
    <property type="nucleotide sequence ID" value="XM_072058716.1"/>
</dbReference>
<keyword evidence="4" id="KW-0862">Zinc</keyword>
<evidence type="ECO:0000259" key="10">
    <source>
        <dbReference type="PROSITE" id="PS50966"/>
    </source>
</evidence>
<dbReference type="SMART" id="SM00575">
    <property type="entry name" value="ZnF_PMZ"/>
    <property type="match status" value="1"/>
</dbReference>
<feature type="region of interest" description="Disordered" evidence="8">
    <location>
        <begin position="956"/>
        <end position="985"/>
    </location>
</feature>
<feature type="compositionally biased region" description="Basic residues" evidence="8">
    <location>
        <begin position="914"/>
        <end position="923"/>
    </location>
</feature>
<dbReference type="Gene3D" id="4.10.60.10">
    <property type="entry name" value="Zinc finger, CCHC-type"/>
    <property type="match status" value="1"/>
</dbReference>
<feature type="compositionally biased region" description="Acidic residues" evidence="8">
    <location>
        <begin position="197"/>
        <end position="208"/>
    </location>
</feature>
<accession>A0ABM4V5M8</accession>
<dbReference type="InterPro" id="IPR007527">
    <property type="entry name" value="Znf_SWIM"/>
</dbReference>
<evidence type="ECO:0000313" key="12">
    <source>
        <dbReference type="RefSeq" id="XP_071914817.1"/>
    </source>
</evidence>
<feature type="compositionally biased region" description="Basic and acidic residues" evidence="8">
    <location>
        <begin position="1"/>
        <end position="16"/>
    </location>
</feature>
<evidence type="ECO:0000256" key="1">
    <source>
        <dbReference type="ARBA" id="ARBA00022578"/>
    </source>
</evidence>
<dbReference type="InterPro" id="IPR058594">
    <property type="entry name" value="PB1-like_dom_pln"/>
</dbReference>
<dbReference type="InterPro" id="IPR036875">
    <property type="entry name" value="Znf_CCHC_sf"/>
</dbReference>
<feature type="domain" description="CCHC-type" evidence="9">
    <location>
        <begin position="986"/>
        <end position="1002"/>
    </location>
</feature>
<evidence type="ECO:0000256" key="5">
    <source>
        <dbReference type="ARBA" id="ARBA00023125"/>
    </source>
</evidence>